<dbReference type="EMBL" id="QZVT01000001">
    <property type="protein sequence ID" value="RJT82960.1"/>
    <property type="molecule type" value="Genomic_DNA"/>
</dbReference>
<dbReference type="OrthoDB" id="9811823at2"/>
<dbReference type="RefSeq" id="WP_120147066.1">
    <property type="nucleotide sequence ID" value="NZ_QZVT01000001.1"/>
</dbReference>
<accession>A0A3A5M5G6</accession>
<feature type="binding site" evidence="4">
    <location>
        <position position="153"/>
    </location>
    <ligand>
        <name>substrate</name>
    </ligand>
</feature>
<evidence type="ECO:0000256" key="3">
    <source>
        <dbReference type="ARBA" id="ARBA00023235"/>
    </source>
</evidence>
<organism evidence="7 8">
    <name type="scientific">Arthrobacter cheniae</name>
    <dbReference type="NCBI Taxonomy" id="1258888"/>
    <lineage>
        <taxon>Bacteria</taxon>
        <taxon>Bacillati</taxon>
        <taxon>Actinomycetota</taxon>
        <taxon>Actinomycetes</taxon>
        <taxon>Micrococcales</taxon>
        <taxon>Micrococcaceae</taxon>
        <taxon>Arthrobacter</taxon>
    </lineage>
</organism>
<dbReference type="Pfam" id="PF01416">
    <property type="entry name" value="PseudoU_synth_1"/>
    <property type="match status" value="1"/>
</dbReference>
<dbReference type="PANTHER" id="PTHR11142">
    <property type="entry name" value="PSEUDOURIDYLATE SYNTHASE"/>
    <property type="match status" value="1"/>
</dbReference>
<dbReference type="Proteomes" id="UP000272560">
    <property type="component" value="Unassembled WGS sequence"/>
</dbReference>
<sequence>MTTQKPAVPHRDGGLLRVRLDIAYDGAPFSGWALQPGLTTIQGVVEAALFMLLRRQVRLTVGGRTDAGVHARGQVAHIDLTAAEWAGMGRGRDVDPADAFRRRLTGTINRELTDGVSGRGRPVRNAVPAVVVRSTMCAPDGFDARFSALWRRYSYAIADSATGQDPLRRHTTLWYPAPLDLALLNEGAAHLLGMQDFAAFCKPREGATTIRELQRYEFARGHDGAITATVQADAFCHNMVRALIGSTLRVGFGEMPPVWLAERLAARIKDARSVLAAPHPLVLEEIAYPGDEELAARAALTRARRNAGHLSVLPDSEEDD</sequence>
<proteinExistence type="inferred from homology"/>
<name>A0A3A5M5G6_9MICC</name>
<dbReference type="Gene3D" id="3.30.70.580">
    <property type="entry name" value="Pseudouridine synthase I, catalytic domain, N-terminal subdomain"/>
    <property type="match status" value="1"/>
</dbReference>
<dbReference type="AlphaFoldDB" id="A0A3A5M5G6"/>
<evidence type="ECO:0000256" key="4">
    <source>
        <dbReference type="HAMAP-Rule" id="MF_00171"/>
    </source>
</evidence>
<evidence type="ECO:0000256" key="5">
    <source>
        <dbReference type="RuleBase" id="RU003792"/>
    </source>
</evidence>
<comment type="subunit">
    <text evidence="4">Homodimer.</text>
</comment>
<protein>
    <recommendedName>
        <fullName evidence="4">tRNA pseudouridine synthase A</fullName>
        <ecNumber evidence="4">5.4.99.12</ecNumber>
    </recommendedName>
    <alternativeName>
        <fullName evidence="4">tRNA pseudouridine(38-40) synthase</fullName>
    </alternativeName>
    <alternativeName>
        <fullName evidence="4">tRNA pseudouridylate synthase I</fullName>
    </alternativeName>
    <alternativeName>
        <fullName evidence="4">tRNA-uridine isomerase I</fullName>
    </alternativeName>
</protein>
<keyword evidence="8" id="KW-1185">Reference proteome</keyword>
<comment type="function">
    <text evidence="4">Formation of pseudouridine at positions 38, 39 and 40 in the anticodon stem and loop of transfer RNAs.</text>
</comment>
<dbReference type="GO" id="GO:0160147">
    <property type="term" value="F:tRNA pseudouridine(38-40) synthase activity"/>
    <property type="evidence" value="ECO:0007669"/>
    <property type="project" value="UniProtKB-EC"/>
</dbReference>
<dbReference type="SUPFAM" id="SSF55120">
    <property type="entry name" value="Pseudouridine synthase"/>
    <property type="match status" value="1"/>
</dbReference>
<evidence type="ECO:0000259" key="6">
    <source>
        <dbReference type="Pfam" id="PF01416"/>
    </source>
</evidence>
<comment type="catalytic activity">
    <reaction evidence="4 5">
        <text>uridine(38/39/40) in tRNA = pseudouridine(38/39/40) in tRNA</text>
        <dbReference type="Rhea" id="RHEA:22376"/>
        <dbReference type="Rhea" id="RHEA-COMP:10085"/>
        <dbReference type="Rhea" id="RHEA-COMP:10087"/>
        <dbReference type="ChEBI" id="CHEBI:65314"/>
        <dbReference type="ChEBI" id="CHEBI:65315"/>
        <dbReference type="EC" id="5.4.99.12"/>
    </reaction>
</comment>
<dbReference type="GO" id="GO:0031119">
    <property type="term" value="P:tRNA pseudouridine synthesis"/>
    <property type="evidence" value="ECO:0007669"/>
    <property type="project" value="UniProtKB-UniRule"/>
</dbReference>
<dbReference type="CDD" id="cd02570">
    <property type="entry name" value="PseudoU_synth_EcTruA"/>
    <property type="match status" value="1"/>
</dbReference>
<dbReference type="EC" id="5.4.99.12" evidence="4"/>
<evidence type="ECO:0000256" key="2">
    <source>
        <dbReference type="ARBA" id="ARBA00022694"/>
    </source>
</evidence>
<evidence type="ECO:0000256" key="1">
    <source>
        <dbReference type="ARBA" id="ARBA00009375"/>
    </source>
</evidence>
<feature type="domain" description="Pseudouridine synthase I TruA alpha/beta" evidence="6">
    <location>
        <begin position="188"/>
        <end position="289"/>
    </location>
</feature>
<dbReference type="PANTHER" id="PTHR11142:SF0">
    <property type="entry name" value="TRNA PSEUDOURIDINE SYNTHASE-LIKE 1"/>
    <property type="match status" value="1"/>
</dbReference>
<evidence type="ECO:0000313" key="7">
    <source>
        <dbReference type="EMBL" id="RJT82960.1"/>
    </source>
</evidence>
<dbReference type="InterPro" id="IPR020094">
    <property type="entry name" value="TruA/RsuA/RluB/E/F_N"/>
</dbReference>
<comment type="similarity">
    <text evidence="1 4 5">Belongs to the tRNA pseudouridine synthase TruA family.</text>
</comment>
<dbReference type="InterPro" id="IPR020095">
    <property type="entry name" value="PsdUridine_synth_TruA_C"/>
</dbReference>
<gene>
    <name evidence="4 7" type="primary">truA</name>
    <name evidence="7" type="ORF">D6T63_00400</name>
</gene>
<dbReference type="Gene3D" id="3.30.70.660">
    <property type="entry name" value="Pseudouridine synthase I, catalytic domain, C-terminal subdomain"/>
    <property type="match status" value="1"/>
</dbReference>
<dbReference type="InterPro" id="IPR020097">
    <property type="entry name" value="PsdUridine_synth_TruA_a/b_dom"/>
</dbReference>
<dbReference type="GO" id="GO:0003723">
    <property type="term" value="F:RNA binding"/>
    <property type="evidence" value="ECO:0007669"/>
    <property type="project" value="InterPro"/>
</dbReference>
<comment type="caution">
    <text evidence="4">Lacks conserved residue(s) required for the propagation of feature annotation.</text>
</comment>
<reference evidence="7 8" key="1">
    <citation type="submission" date="2018-09" db="EMBL/GenBank/DDBJ databases">
        <title>Novel species of Arthrobacter.</title>
        <authorList>
            <person name="Liu Q."/>
            <person name="Xin Y.-H."/>
        </authorList>
    </citation>
    <scope>NUCLEOTIDE SEQUENCE [LARGE SCALE GENOMIC DNA]</scope>
    <source>
        <strain evidence="7 8">Hz2</strain>
    </source>
</reference>
<dbReference type="InterPro" id="IPR020103">
    <property type="entry name" value="PsdUridine_synth_cat_dom_sf"/>
</dbReference>
<feature type="active site" description="Nucleophile" evidence="4">
    <location>
        <position position="66"/>
    </location>
</feature>
<keyword evidence="3 4" id="KW-0413">Isomerase</keyword>
<evidence type="ECO:0000313" key="8">
    <source>
        <dbReference type="Proteomes" id="UP000272560"/>
    </source>
</evidence>
<dbReference type="HAMAP" id="MF_00171">
    <property type="entry name" value="TruA"/>
    <property type="match status" value="1"/>
</dbReference>
<keyword evidence="2 4" id="KW-0819">tRNA processing</keyword>
<dbReference type="InterPro" id="IPR001406">
    <property type="entry name" value="PsdUridine_synth_TruA"/>
</dbReference>
<comment type="caution">
    <text evidence="7">The sequence shown here is derived from an EMBL/GenBank/DDBJ whole genome shotgun (WGS) entry which is preliminary data.</text>
</comment>